<proteinExistence type="predicted"/>
<name>A0AA40DLA5_9PEZI</name>
<accession>A0AA40DLA5</accession>
<dbReference type="PANTHER" id="PTHR37844">
    <property type="entry name" value="SER/THR PROTEIN PHOSPHATASE SUPERFAMILY (AFU_ORTHOLOGUE AFUA_1G14840)"/>
    <property type="match status" value="1"/>
</dbReference>
<evidence type="ECO:0000313" key="2">
    <source>
        <dbReference type="EMBL" id="KAK0707390.1"/>
    </source>
</evidence>
<evidence type="ECO:0000313" key="3">
    <source>
        <dbReference type="Proteomes" id="UP001172102"/>
    </source>
</evidence>
<dbReference type="Pfam" id="PF00149">
    <property type="entry name" value="Metallophos"/>
    <property type="match status" value="1"/>
</dbReference>
<feature type="domain" description="Calcineurin-like phosphoesterase" evidence="1">
    <location>
        <begin position="5"/>
        <end position="238"/>
    </location>
</feature>
<evidence type="ECO:0000259" key="1">
    <source>
        <dbReference type="Pfam" id="PF00149"/>
    </source>
</evidence>
<comment type="caution">
    <text evidence="2">The sequence shown here is derived from an EMBL/GenBank/DDBJ whole genome shotgun (WGS) entry which is preliminary data.</text>
</comment>
<organism evidence="2 3">
    <name type="scientific">Lasiosphaeris hirsuta</name>
    <dbReference type="NCBI Taxonomy" id="260670"/>
    <lineage>
        <taxon>Eukaryota</taxon>
        <taxon>Fungi</taxon>
        <taxon>Dikarya</taxon>
        <taxon>Ascomycota</taxon>
        <taxon>Pezizomycotina</taxon>
        <taxon>Sordariomycetes</taxon>
        <taxon>Sordariomycetidae</taxon>
        <taxon>Sordariales</taxon>
        <taxon>Lasiosphaeriaceae</taxon>
        <taxon>Lasiosphaeris</taxon>
    </lineage>
</organism>
<dbReference type="GO" id="GO:0016787">
    <property type="term" value="F:hydrolase activity"/>
    <property type="evidence" value="ECO:0007669"/>
    <property type="project" value="InterPro"/>
</dbReference>
<reference evidence="2" key="1">
    <citation type="submission" date="2023-06" db="EMBL/GenBank/DDBJ databases">
        <title>Genome-scale phylogeny and comparative genomics of the fungal order Sordariales.</title>
        <authorList>
            <consortium name="Lawrence Berkeley National Laboratory"/>
            <person name="Hensen N."/>
            <person name="Bonometti L."/>
            <person name="Westerberg I."/>
            <person name="Brannstrom I.O."/>
            <person name="Guillou S."/>
            <person name="Cros-Aarteil S."/>
            <person name="Calhoun S."/>
            <person name="Haridas S."/>
            <person name="Kuo A."/>
            <person name="Mondo S."/>
            <person name="Pangilinan J."/>
            <person name="Riley R."/>
            <person name="Labutti K."/>
            <person name="Andreopoulos B."/>
            <person name="Lipzen A."/>
            <person name="Chen C."/>
            <person name="Yanf M."/>
            <person name="Daum C."/>
            <person name="Ng V."/>
            <person name="Clum A."/>
            <person name="Steindorff A."/>
            <person name="Ohm R."/>
            <person name="Martin F."/>
            <person name="Silar P."/>
            <person name="Natvig D."/>
            <person name="Lalanne C."/>
            <person name="Gautier V."/>
            <person name="Ament-Velasquez S.L."/>
            <person name="Kruys A."/>
            <person name="Hutchinson M.I."/>
            <person name="Powell A.J."/>
            <person name="Barry K."/>
            <person name="Miller A.N."/>
            <person name="Grigoriev I.V."/>
            <person name="Debuchy R."/>
            <person name="Gladieux P."/>
            <person name="Thoren M.H."/>
            <person name="Johannesson H."/>
        </authorList>
    </citation>
    <scope>NUCLEOTIDE SEQUENCE</scope>
    <source>
        <strain evidence="2">SMH4607-1</strain>
    </source>
</reference>
<dbReference type="Gene3D" id="3.60.21.10">
    <property type="match status" value="1"/>
</dbReference>
<dbReference type="Proteomes" id="UP001172102">
    <property type="component" value="Unassembled WGS sequence"/>
</dbReference>
<keyword evidence="3" id="KW-1185">Reference proteome</keyword>
<dbReference type="InterPro" id="IPR004843">
    <property type="entry name" value="Calcineurin-like_PHP"/>
</dbReference>
<dbReference type="AlphaFoldDB" id="A0AA40DLA5"/>
<sequence length="275" mass="31752">MAPFKFQIVSDLHLDNSRLYDTWIKPSAPYLALLGDIGIITPNHRDQLAQFLRMKCLKRFKVVFYVPGNHEAYWTSWESVRTFFANFKREVNERRSRGEELGEFVLLDQGRYDLDSDDKEDKLSVLGCTLFTHVPPAAEAEAQRKLDDFRKTKNWTVACHNAAHAAQLGWLNSQVEELEGTGRRVAIFTHHSPTVDDRTVPLQYRGTDLNTAYSNDLSREPCWTSEAVRLWAFGHTHHNCDYVDAHGKRVYTNQKGYGYEDLKHKGYEVGRVVEV</sequence>
<dbReference type="InterPro" id="IPR029052">
    <property type="entry name" value="Metallo-depent_PP-like"/>
</dbReference>
<dbReference type="SUPFAM" id="SSF56300">
    <property type="entry name" value="Metallo-dependent phosphatases"/>
    <property type="match status" value="1"/>
</dbReference>
<dbReference type="PANTHER" id="PTHR37844:SF2">
    <property type="entry name" value="SER_THR PROTEIN PHOSPHATASE SUPERFAMILY (AFU_ORTHOLOGUE AFUA_1G14840)"/>
    <property type="match status" value="1"/>
</dbReference>
<dbReference type="EMBL" id="JAUKUA010000006">
    <property type="protein sequence ID" value="KAK0707390.1"/>
    <property type="molecule type" value="Genomic_DNA"/>
</dbReference>
<protein>
    <submittedName>
        <fullName evidence="2">Metallo-dependent phosphatase-like protein</fullName>
    </submittedName>
</protein>
<gene>
    <name evidence="2" type="ORF">B0H67DRAFT_670407</name>
</gene>